<name>A0ABC8QM90_9AQUA</name>
<evidence type="ECO:0000313" key="1">
    <source>
        <dbReference type="EMBL" id="CAK9133773.1"/>
    </source>
</evidence>
<dbReference type="AlphaFoldDB" id="A0ABC8QM90"/>
<accession>A0ABC8QM90</accession>
<reference evidence="1 2" key="1">
    <citation type="submission" date="2024-02" db="EMBL/GenBank/DDBJ databases">
        <authorList>
            <person name="Vignale AGUSTIN F."/>
            <person name="Sosa J E."/>
            <person name="Modenutti C."/>
        </authorList>
    </citation>
    <scope>NUCLEOTIDE SEQUENCE [LARGE SCALE GENOMIC DNA]</scope>
</reference>
<keyword evidence="2" id="KW-1185">Reference proteome</keyword>
<sequence length="121" mass="13875">MVLSVFAGWDSFVILDAFGNGLHLGLECAGNSHSIWLEARTNLRRILETLSIFREFLNIICRLALIPYSSSGSVSLWLVLQQKLDIHLLHISPGDWFSGWIFIFSPAMKKETHVFWCHWNS</sequence>
<comment type="caution">
    <text evidence="1">The sequence shown here is derived from an EMBL/GenBank/DDBJ whole genome shotgun (WGS) entry which is preliminary data.</text>
</comment>
<proteinExistence type="predicted"/>
<evidence type="ECO:0000313" key="2">
    <source>
        <dbReference type="Proteomes" id="UP001642360"/>
    </source>
</evidence>
<protein>
    <submittedName>
        <fullName evidence="1">Uncharacterized protein</fullName>
    </submittedName>
</protein>
<dbReference type="Proteomes" id="UP001642360">
    <property type="component" value="Unassembled WGS sequence"/>
</dbReference>
<organism evidence="1 2">
    <name type="scientific">Ilex paraguariensis</name>
    <name type="common">yerba mate</name>
    <dbReference type="NCBI Taxonomy" id="185542"/>
    <lineage>
        <taxon>Eukaryota</taxon>
        <taxon>Viridiplantae</taxon>
        <taxon>Streptophyta</taxon>
        <taxon>Embryophyta</taxon>
        <taxon>Tracheophyta</taxon>
        <taxon>Spermatophyta</taxon>
        <taxon>Magnoliopsida</taxon>
        <taxon>eudicotyledons</taxon>
        <taxon>Gunneridae</taxon>
        <taxon>Pentapetalae</taxon>
        <taxon>asterids</taxon>
        <taxon>campanulids</taxon>
        <taxon>Aquifoliales</taxon>
        <taxon>Aquifoliaceae</taxon>
        <taxon>Ilex</taxon>
    </lineage>
</organism>
<dbReference type="EMBL" id="CAUOFW020000170">
    <property type="protein sequence ID" value="CAK9133773.1"/>
    <property type="molecule type" value="Genomic_DNA"/>
</dbReference>
<gene>
    <name evidence="1" type="ORF">ILEXP_LOCUS691</name>
</gene>